<dbReference type="RefSeq" id="WP_127051551.1">
    <property type="nucleotide sequence ID" value="NZ_RZGZ01000007.1"/>
</dbReference>
<dbReference type="OrthoDB" id="5124616at2"/>
<reference evidence="1 2" key="1">
    <citation type="submission" date="2018-12" db="EMBL/GenBank/DDBJ databases">
        <authorList>
            <person name="Li F."/>
        </authorList>
    </citation>
    <scope>NUCLEOTIDE SEQUENCE [LARGE SCALE GENOMIC DNA]</scope>
    <source>
        <strain evidence="1 2">EGI 6500705</strain>
    </source>
</reference>
<gene>
    <name evidence="1" type="ORF">ELQ94_16880</name>
</gene>
<protein>
    <submittedName>
        <fullName evidence="1">Uncharacterized protein</fullName>
    </submittedName>
</protein>
<proteinExistence type="predicted"/>
<sequence length="98" mass="10888">MNAAEHLTADLEARRGHPLVKGARFVANLALMAVGGGADDIAVVDLVVRRRDTEREIMRTPADMGDPEILLHQVRRDLESMTIEEFVAEWRLPDDSAP</sequence>
<dbReference type="Proteomes" id="UP000274909">
    <property type="component" value="Unassembled WGS sequence"/>
</dbReference>
<evidence type="ECO:0000313" key="1">
    <source>
        <dbReference type="EMBL" id="RUQ96922.1"/>
    </source>
</evidence>
<dbReference type="EMBL" id="RZGZ01000007">
    <property type="protein sequence ID" value="RUQ96922.1"/>
    <property type="molecule type" value="Genomic_DNA"/>
</dbReference>
<dbReference type="AlphaFoldDB" id="A0A433JNG4"/>
<evidence type="ECO:0000313" key="2">
    <source>
        <dbReference type="Proteomes" id="UP000274909"/>
    </source>
</evidence>
<name>A0A433JNG4_9MICO</name>
<comment type="caution">
    <text evidence="1">The sequence shown here is derived from an EMBL/GenBank/DDBJ whole genome shotgun (WGS) entry which is preliminary data.</text>
</comment>
<organism evidence="1 2">
    <name type="scientific">Labedella endophytica</name>
    <dbReference type="NCBI Taxonomy" id="1523160"/>
    <lineage>
        <taxon>Bacteria</taxon>
        <taxon>Bacillati</taxon>
        <taxon>Actinomycetota</taxon>
        <taxon>Actinomycetes</taxon>
        <taxon>Micrococcales</taxon>
        <taxon>Microbacteriaceae</taxon>
        <taxon>Labedella</taxon>
    </lineage>
</organism>
<accession>A0A433JNG4</accession>
<keyword evidence="2" id="KW-1185">Reference proteome</keyword>